<evidence type="ECO:0000313" key="10">
    <source>
        <dbReference type="Proteomes" id="UP001162891"/>
    </source>
</evidence>
<keyword evidence="10" id="KW-1185">Reference proteome</keyword>
<dbReference type="InterPro" id="IPR035906">
    <property type="entry name" value="MetI-like_sf"/>
</dbReference>
<comment type="similarity">
    <text evidence="7">Belongs to the binding-protein-dependent transport system permease family.</text>
</comment>
<dbReference type="RefSeq" id="WP_248361077.1">
    <property type="nucleotide sequence ID" value="NZ_AP025591.1"/>
</dbReference>
<dbReference type="Gene3D" id="1.10.3720.10">
    <property type="entry name" value="MetI-like"/>
    <property type="match status" value="1"/>
</dbReference>
<feature type="transmembrane region" description="Helical" evidence="7">
    <location>
        <begin position="242"/>
        <end position="263"/>
    </location>
</feature>
<evidence type="ECO:0000256" key="2">
    <source>
        <dbReference type="ARBA" id="ARBA00022448"/>
    </source>
</evidence>
<accession>A0ABM7WV22</accession>
<dbReference type="InterPro" id="IPR035277">
    <property type="entry name" value="MalF_N"/>
</dbReference>
<dbReference type="PANTHER" id="PTHR30193:SF41">
    <property type="entry name" value="DIACETYLCHITOBIOSE UPTAKE SYSTEM PERMEASE PROTEIN NGCF"/>
    <property type="match status" value="1"/>
</dbReference>
<feature type="transmembrane region" description="Helical" evidence="7">
    <location>
        <begin position="441"/>
        <end position="464"/>
    </location>
</feature>
<keyword evidence="3" id="KW-1003">Cell membrane</keyword>
<dbReference type="Proteomes" id="UP001162891">
    <property type="component" value="Chromosome"/>
</dbReference>
<keyword evidence="5 7" id="KW-1133">Transmembrane helix</keyword>
<reference evidence="10" key="1">
    <citation type="journal article" date="2022" name="Int. J. Syst. Evol. Microbiol.">
        <title>Anaeromyxobacter oryzae sp. nov., Anaeromyxobacter diazotrophicus sp. nov. and Anaeromyxobacter paludicola sp. nov., isolated from paddy soils.</title>
        <authorList>
            <person name="Itoh H."/>
            <person name="Xu Z."/>
            <person name="Mise K."/>
            <person name="Masuda Y."/>
            <person name="Ushijima N."/>
            <person name="Hayakawa C."/>
            <person name="Shiratori Y."/>
            <person name="Senoo K."/>
        </authorList>
    </citation>
    <scope>NUCLEOTIDE SEQUENCE [LARGE SCALE GENOMIC DNA]</scope>
    <source>
        <strain evidence="10">Red232</strain>
    </source>
</reference>
<dbReference type="Pfam" id="PF00528">
    <property type="entry name" value="BPD_transp_1"/>
    <property type="match status" value="1"/>
</dbReference>
<feature type="transmembrane region" description="Helical" evidence="7">
    <location>
        <begin position="497"/>
        <end position="519"/>
    </location>
</feature>
<dbReference type="SUPFAM" id="SSF160964">
    <property type="entry name" value="MalF N-terminal region-like"/>
    <property type="match status" value="1"/>
</dbReference>
<dbReference type="PROSITE" id="PS50928">
    <property type="entry name" value="ABC_TM1"/>
    <property type="match status" value="1"/>
</dbReference>
<organism evidence="9 10">
    <name type="scientific">Anaeromyxobacter oryzae</name>
    <dbReference type="NCBI Taxonomy" id="2918170"/>
    <lineage>
        <taxon>Bacteria</taxon>
        <taxon>Pseudomonadati</taxon>
        <taxon>Myxococcota</taxon>
        <taxon>Myxococcia</taxon>
        <taxon>Myxococcales</taxon>
        <taxon>Cystobacterineae</taxon>
        <taxon>Anaeromyxobacteraceae</taxon>
        <taxon>Anaeromyxobacter</taxon>
    </lineage>
</organism>
<comment type="subcellular location">
    <subcellularLocation>
        <location evidence="1 7">Cell membrane</location>
        <topology evidence="1 7">Multi-pass membrane protein</topology>
    </subcellularLocation>
</comment>
<feature type="transmembrane region" description="Helical" evidence="7">
    <location>
        <begin position="182"/>
        <end position="201"/>
    </location>
</feature>
<evidence type="ECO:0000256" key="5">
    <source>
        <dbReference type="ARBA" id="ARBA00022989"/>
    </source>
</evidence>
<evidence type="ECO:0000256" key="4">
    <source>
        <dbReference type="ARBA" id="ARBA00022692"/>
    </source>
</evidence>
<proteinExistence type="inferred from homology"/>
<dbReference type="InterPro" id="IPR051393">
    <property type="entry name" value="ABC_transporter_permease"/>
</dbReference>
<evidence type="ECO:0000259" key="8">
    <source>
        <dbReference type="PROSITE" id="PS50928"/>
    </source>
</evidence>
<feature type="transmembrane region" description="Helical" evidence="7">
    <location>
        <begin position="545"/>
        <end position="565"/>
    </location>
</feature>
<dbReference type="PANTHER" id="PTHR30193">
    <property type="entry name" value="ABC TRANSPORTER PERMEASE PROTEIN"/>
    <property type="match status" value="1"/>
</dbReference>
<keyword evidence="6 7" id="KW-0472">Membrane</keyword>
<dbReference type="CDD" id="cd06261">
    <property type="entry name" value="TM_PBP2"/>
    <property type="match status" value="1"/>
</dbReference>
<dbReference type="SUPFAM" id="SSF161098">
    <property type="entry name" value="MetI-like"/>
    <property type="match status" value="1"/>
</dbReference>
<keyword evidence="4 7" id="KW-0812">Transmembrane</keyword>
<protein>
    <recommendedName>
        <fullName evidence="8">ABC transmembrane type-1 domain-containing protein</fullName>
    </recommendedName>
</protein>
<sequence>MADPSHRARFLGGLAAGLVVAIVLSWAWFRGASEAGHEVRSRAEAVRALGTLASDVEKAGGEGEGARAAVAAWQRQQPRGTVARVVVLSGARLEASTDPGDTGARAAPRRLGHEEKPFFDRAVRVRGLTAERRAAGSKEPVVEVVLRDDGGFSLAAPVEREGAILAAVEVERPPTPPPAPPGLLAALLALALPLAAFWAIGRATSRRGPLVAAALLLYAAGVAGYAVWGARLAGAGAGAARALLPAAALGLAVLLFGVLGAAGRVWASLARNRAAYLYIVPAMLGMVVLVFFPFLYGVALSFTDSNIYNTNQPLPDIWIGLRNYLAIVSDVHVVRRAADGSLVFNYLSFYWTLFFTIAWTVTNVAIGVTSGLVLALVLNTKGLALRPIYRVLLILPWATPNYITALIWKGMFHRQFGVVNQAMAIVGLEPISWFDSPFTSYLTALTTNAWLSFPFMMMVALGALQSIPADIYEAARVDGATRWQRFVSITLPSLKPALVPAVILSVVWTFNMFNIIFLVTAGEPGRATEILITQAYKYAFEQYRYGYAAAYSTIIFALLLVYGVFQNRVTRATEGI</sequence>
<feature type="transmembrane region" description="Helical" evidence="7">
    <location>
        <begin position="275"/>
        <end position="296"/>
    </location>
</feature>
<dbReference type="InterPro" id="IPR000515">
    <property type="entry name" value="MetI-like"/>
</dbReference>
<feature type="transmembrane region" description="Helical" evidence="7">
    <location>
        <begin position="388"/>
        <end position="408"/>
    </location>
</feature>
<feature type="transmembrane region" description="Helical" evidence="7">
    <location>
        <begin position="210"/>
        <end position="230"/>
    </location>
</feature>
<name>A0ABM7WV22_9BACT</name>
<dbReference type="Gene3D" id="1.20.58.370">
    <property type="entry name" value="MalF N-terminal region-like"/>
    <property type="match status" value="1"/>
</dbReference>
<evidence type="ECO:0000256" key="6">
    <source>
        <dbReference type="ARBA" id="ARBA00023136"/>
    </source>
</evidence>
<evidence type="ECO:0000256" key="1">
    <source>
        <dbReference type="ARBA" id="ARBA00004651"/>
    </source>
</evidence>
<keyword evidence="2 7" id="KW-0813">Transport</keyword>
<feature type="transmembrane region" description="Helical" evidence="7">
    <location>
        <begin position="349"/>
        <end position="376"/>
    </location>
</feature>
<gene>
    <name evidence="9" type="ORF">AMOR_22400</name>
</gene>
<feature type="transmembrane region" description="Helical" evidence="7">
    <location>
        <begin position="12"/>
        <end position="29"/>
    </location>
</feature>
<evidence type="ECO:0000256" key="3">
    <source>
        <dbReference type="ARBA" id="ARBA00022475"/>
    </source>
</evidence>
<dbReference type="EMBL" id="AP025591">
    <property type="protein sequence ID" value="BDG03244.1"/>
    <property type="molecule type" value="Genomic_DNA"/>
</dbReference>
<evidence type="ECO:0000256" key="7">
    <source>
        <dbReference type="RuleBase" id="RU363032"/>
    </source>
</evidence>
<evidence type="ECO:0000313" key="9">
    <source>
        <dbReference type="EMBL" id="BDG03244.1"/>
    </source>
</evidence>
<feature type="domain" description="ABC transmembrane type-1" evidence="8">
    <location>
        <begin position="353"/>
        <end position="566"/>
    </location>
</feature>